<sequence length="101" mass="11200">LNMKSISIALLGLFASVAYANVVCKSRPQACPNGAAHYDINACLDWGFRPPNFFFCEEEELCSHGSDGPRRLKNYCSDPGMQCSQDWQCCSGTCSQQGWCY</sequence>
<keyword evidence="3" id="KW-1185">Reference proteome</keyword>
<protein>
    <submittedName>
        <fullName evidence="2">Uncharacterized protein</fullName>
    </submittedName>
</protein>
<comment type="caution">
    <text evidence="2">The sequence shown here is derived from an EMBL/GenBank/DDBJ whole genome shotgun (WGS) entry which is preliminary data.</text>
</comment>
<feature type="signal peptide" evidence="1">
    <location>
        <begin position="1"/>
        <end position="20"/>
    </location>
</feature>
<dbReference type="EMBL" id="JAAAIM010002712">
    <property type="protein sequence ID" value="KAG0271627.1"/>
    <property type="molecule type" value="Genomic_DNA"/>
</dbReference>
<reference evidence="2 3" key="1">
    <citation type="journal article" date="2020" name="Fungal Divers.">
        <title>Resolving the Mortierellaceae phylogeny through synthesis of multi-gene phylogenetics and phylogenomics.</title>
        <authorList>
            <person name="Vandepol N."/>
            <person name="Liber J."/>
            <person name="Desiro A."/>
            <person name="Na H."/>
            <person name="Kennedy M."/>
            <person name="Barry K."/>
            <person name="Grigoriev I.V."/>
            <person name="Miller A.N."/>
            <person name="O'Donnell K."/>
            <person name="Stajich J.E."/>
            <person name="Bonito G."/>
        </authorList>
    </citation>
    <scope>NUCLEOTIDE SEQUENCE [LARGE SCALE GENOMIC DNA]</scope>
    <source>
        <strain evidence="2 3">AD045</strain>
    </source>
</reference>
<dbReference type="Proteomes" id="UP001194696">
    <property type="component" value="Unassembled WGS sequence"/>
</dbReference>
<name>A0ABQ7JH61_9FUNG</name>
<organism evidence="2 3">
    <name type="scientific">Linnemannia gamsii</name>
    <dbReference type="NCBI Taxonomy" id="64522"/>
    <lineage>
        <taxon>Eukaryota</taxon>
        <taxon>Fungi</taxon>
        <taxon>Fungi incertae sedis</taxon>
        <taxon>Mucoromycota</taxon>
        <taxon>Mortierellomycotina</taxon>
        <taxon>Mortierellomycetes</taxon>
        <taxon>Mortierellales</taxon>
        <taxon>Mortierellaceae</taxon>
        <taxon>Linnemannia</taxon>
    </lineage>
</organism>
<keyword evidence="1" id="KW-0732">Signal</keyword>
<evidence type="ECO:0000313" key="3">
    <source>
        <dbReference type="Proteomes" id="UP001194696"/>
    </source>
</evidence>
<accession>A0ABQ7JH61</accession>
<evidence type="ECO:0000256" key="1">
    <source>
        <dbReference type="SAM" id="SignalP"/>
    </source>
</evidence>
<gene>
    <name evidence="2" type="ORF">BGZ96_005729</name>
</gene>
<proteinExistence type="predicted"/>
<feature type="non-terminal residue" evidence="2">
    <location>
        <position position="1"/>
    </location>
</feature>
<evidence type="ECO:0000313" key="2">
    <source>
        <dbReference type="EMBL" id="KAG0271627.1"/>
    </source>
</evidence>
<feature type="chain" id="PRO_5046379059" evidence="1">
    <location>
        <begin position="21"/>
        <end position="101"/>
    </location>
</feature>